<evidence type="ECO:0000313" key="6">
    <source>
        <dbReference type="Proteomes" id="UP000007735"/>
    </source>
</evidence>
<dbReference type="Proteomes" id="UP000007735">
    <property type="component" value="Chromosome"/>
</dbReference>
<dbReference type="Pfam" id="PF07508">
    <property type="entry name" value="Recombinase"/>
    <property type="match status" value="1"/>
</dbReference>
<dbReference type="InterPro" id="IPR006119">
    <property type="entry name" value="Resolv_N"/>
</dbReference>
<dbReference type="Pfam" id="PF00239">
    <property type="entry name" value="Resolvase"/>
    <property type="match status" value="1"/>
</dbReference>
<dbReference type="Pfam" id="PF13408">
    <property type="entry name" value="Zn_ribbon_recom"/>
    <property type="match status" value="1"/>
</dbReference>
<dbReference type="PANTHER" id="PTHR30461:SF2">
    <property type="entry name" value="SERINE RECOMBINASE PINE-RELATED"/>
    <property type="match status" value="1"/>
</dbReference>
<dbReference type="eggNOG" id="COG1961">
    <property type="taxonomic scope" value="Bacteria"/>
</dbReference>
<dbReference type="InterPro" id="IPR036162">
    <property type="entry name" value="Resolvase-like_N_sf"/>
</dbReference>
<dbReference type="RefSeq" id="WP_014330773.1">
    <property type="nucleotide sequence ID" value="NC_016812.1"/>
</dbReference>
<dbReference type="GO" id="GO:0000150">
    <property type="term" value="F:DNA strand exchange activity"/>
    <property type="evidence" value="ECO:0007669"/>
    <property type="project" value="InterPro"/>
</dbReference>
<name>G9A697_SINF1</name>
<feature type="domain" description="Recombinase" evidence="4">
    <location>
        <begin position="175"/>
        <end position="292"/>
    </location>
</feature>
<dbReference type="PROSITE" id="PS51736">
    <property type="entry name" value="RECOMBINASES_3"/>
    <property type="match status" value="1"/>
</dbReference>
<sequence length="389" mass="43790">MIKPRAYSYVRMSTDVQLKGDSLRRQTELSKRYAQENGYELVEDFKFEDIGVSAFNGRNVSQGALGRFIEAIQRGVVPAGSYLLVESLDRLSRETPRVATALFLQILAADVNIVTLADGRVYKSGSSDPMDIIVSVVHLSRAYEESRMKSMRVGAAWENKRKNLTTRKLTEVAPAWLSLTVDKTSFDVIHENAEIVRRIFEEADAGKGSYQIARRLNMDRVPPFTRSNGWHESYITKILTNRAVLGEFQPHRYVNGKRCPYGDPVDGYFPIVISREQFERVQLARKARKNRGSGRKGKSHINLFSGVAKCGYCGASMYVVDKGPKPKGGIYLRCDSARRGNDCKASAWPLAHFETAFLYFVRELDLPACKFRGNPPPDSEMISPPNSEK</sequence>
<reference evidence="5 6" key="1">
    <citation type="journal article" date="2012" name="J. Bacteriol.">
        <title>Genome sequence of the soybean symbiont Sinorhizobium fredii HH103.</title>
        <authorList>
            <person name="Weidner S."/>
            <person name="Becker A."/>
            <person name="Bonilla I."/>
            <person name="Jaenicke S."/>
            <person name="Lloret J."/>
            <person name="Margaret I."/>
            <person name="Puhler A."/>
            <person name="Ruiz-Sainz J.E."/>
            <person name="Schneiker-Bekel S."/>
            <person name="Szczepanowski R."/>
            <person name="Vinardell J.M."/>
            <person name="Zehner S."/>
            <person name="Gottfert M."/>
        </authorList>
    </citation>
    <scope>NUCLEOTIDE SEQUENCE [LARGE SCALE GENOMIC DNA]</scope>
    <source>
        <strain evidence="5 6">HH103</strain>
    </source>
</reference>
<evidence type="ECO:0000256" key="2">
    <source>
        <dbReference type="ARBA" id="ARBA00023172"/>
    </source>
</evidence>
<protein>
    <submittedName>
        <fullName evidence="5">Site-specific recombinase</fullName>
    </submittedName>
</protein>
<dbReference type="PANTHER" id="PTHR30461">
    <property type="entry name" value="DNA-INVERTASE FROM LAMBDOID PROPHAGE"/>
    <property type="match status" value="1"/>
</dbReference>
<dbReference type="STRING" id="1117943.SFHH103_03916"/>
<dbReference type="SUPFAM" id="SSF53041">
    <property type="entry name" value="Resolvase-like"/>
    <property type="match status" value="1"/>
</dbReference>
<dbReference type="HOGENOM" id="CLU_030020_0_0_5"/>
<dbReference type="InterPro" id="IPR011109">
    <property type="entry name" value="DNA_bind_recombinase_dom"/>
</dbReference>
<evidence type="ECO:0000259" key="3">
    <source>
        <dbReference type="PROSITE" id="PS51736"/>
    </source>
</evidence>
<dbReference type="SMART" id="SM00857">
    <property type="entry name" value="Resolvase"/>
    <property type="match status" value="1"/>
</dbReference>
<dbReference type="AlphaFoldDB" id="G9A697"/>
<dbReference type="InterPro" id="IPR038109">
    <property type="entry name" value="DNA_bind_recomb_sf"/>
</dbReference>
<accession>G9A697</accession>
<dbReference type="EMBL" id="HE616890">
    <property type="protein sequence ID" value="CCE98407.1"/>
    <property type="molecule type" value="Genomic_DNA"/>
</dbReference>
<evidence type="ECO:0000256" key="1">
    <source>
        <dbReference type="ARBA" id="ARBA00023125"/>
    </source>
</evidence>
<dbReference type="KEGG" id="sfh:SFHH103_03916"/>
<dbReference type="InterPro" id="IPR050639">
    <property type="entry name" value="SSR_resolvase"/>
</dbReference>
<dbReference type="GO" id="GO:0003677">
    <property type="term" value="F:DNA binding"/>
    <property type="evidence" value="ECO:0007669"/>
    <property type="project" value="UniProtKB-KW"/>
</dbReference>
<keyword evidence="2" id="KW-0233">DNA recombination</keyword>
<dbReference type="CDD" id="cd00338">
    <property type="entry name" value="Ser_Recombinase"/>
    <property type="match status" value="1"/>
</dbReference>
<dbReference type="Gene3D" id="3.90.1750.20">
    <property type="entry name" value="Putative Large Serine Recombinase, Chain B, Domain 2"/>
    <property type="match status" value="1"/>
</dbReference>
<dbReference type="Gene3D" id="3.40.50.1390">
    <property type="entry name" value="Resolvase, N-terminal catalytic domain"/>
    <property type="match status" value="1"/>
</dbReference>
<dbReference type="PROSITE" id="PS51737">
    <property type="entry name" value="RECOMBINASE_DNA_BIND"/>
    <property type="match status" value="1"/>
</dbReference>
<dbReference type="PATRIC" id="fig|380.5.peg.4139"/>
<keyword evidence="1" id="KW-0238">DNA-binding</keyword>
<evidence type="ECO:0000259" key="4">
    <source>
        <dbReference type="PROSITE" id="PS51737"/>
    </source>
</evidence>
<feature type="domain" description="Resolvase/invertase-type recombinase catalytic" evidence="3">
    <location>
        <begin position="5"/>
        <end position="164"/>
    </location>
</feature>
<dbReference type="InterPro" id="IPR025827">
    <property type="entry name" value="Zn_ribbon_recom_dom"/>
</dbReference>
<proteinExistence type="predicted"/>
<evidence type="ECO:0000313" key="5">
    <source>
        <dbReference type="EMBL" id="CCE98407.1"/>
    </source>
</evidence>
<organism evidence="5 6">
    <name type="scientific">Sinorhizobium fredii (strain HH103)</name>
    <dbReference type="NCBI Taxonomy" id="1117943"/>
    <lineage>
        <taxon>Bacteria</taxon>
        <taxon>Pseudomonadati</taxon>
        <taxon>Pseudomonadota</taxon>
        <taxon>Alphaproteobacteria</taxon>
        <taxon>Hyphomicrobiales</taxon>
        <taxon>Rhizobiaceae</taxon>
        <taxon>Sinorhizobium/Ensifer group</taxon>
        <taxon>Sinorhizobium</taxon>
    </lineage>
</organism>
<gene>
    <name evidence="5" type="ordered locus">SFHH103_03916</name>
</gene>